<dbReference type="GO" id="GO:0005635">
    <property type="term" value="C:nuclear envelope"/>
    <property type="evidence" value="ECO:0007669"/>
    <property type="project" value="TreeGrafter"/>
</dbReference>
<organism evidence="2 3">
    <name type="scientific">Cajanus cajan</name>
    <name type="common">Pigeon pea</name>
    <name type="synonym">Cajanus indicus</name>
    <dbReference type="NCBI Taxonomy" id="3821"/>
    <lineage>
        <taxon>Eukaryota</taxon>
        <taxon>Viridiplantae</taxon>
        <taxon>Streptophyta</taxon>
        <taxon>Embryophyta</taxon>
        <taxon>Tracheophyta</taxon>
        <taxon>Spermatophyta</taxon>
        <taxon>Magnoliopsida</taxon>
        <taxon>eudicotyledons</taxon>
        <taxon>Gunneridae</taxon>
        <taxon>Pentapetalae</taxon>
        <taxon>rosids</taxon>
        <taxon>fabids</taxon>
        <taxon>Fabales</taxon>
        <taxon>Fabaceae</taxon>
        <taxon>Papilionoideae</taxon>
        <taxon>50 kb inversion clade</taxon>
        <taxon>NPAAA clade</taxon>
        <taxon>indigoferoid/millettioid clade</taxon>
        <taxon>Phaseoleae</taxon>
        <taxon>Cajanus</taxon>
    </lineage>
</organism>
<feature type="region of interest" description="Disordered" evidence="1">
    <location>
        <begin position="1"/>
        <end position="34"/>
    </location>
</feature>
<evidence type="ECO:0000313" key="3">
    <source>
        <dbReference type="Proteomes" id="UP000075243"/>
    </source>
</evidence>
<feature type="compositionally biased region" description="Polar residues" evidence="1">
    <location>
        <begin position="423"/>
        <end position="437"/>
    </location>
</feature>
<feature type="compositionally biased region" description="Basic and acidic residues" evidence="1">
    <location>
        <begin position="1"/>
        <end position="10"/>
    </location>
</feature>
<feature type="region of interest" description="Disordered" evidence="1">
    <location>
        <begin position="398"/>
        <end position="440"/>
    </location>
</feature>
<feature type="region of interest" description="Disordered" evidence="1">
    <location>
        <begin position="246"/>
        <end position="269"/>
    </location>
</feature>
<dbReference type="PANTHER" id="PTHR33416:SF18">
    <property type="entry name" value="NUCLEOPORIN-LIKE PROTEIN"/>
    <property type="match status" value="1"/>
</dbReference>
<feature type="compositionally biased region" description="Pro residues" evidence="1">
    <location>
        <begin position="20"/>
        <end position="29"/>
    </location>
</feature>
<sequence length="766" mass="83674">MSSAPEERGAGGKLRKPQPRKPPPSPYARPPETASRRWISKLVDPAYRLIAGGATRILPSLFSASSVPCPTSAAEDQGLLPVPLPDSICDLCHHGQLLPPSSDVADYSVLHSTFAIGNKLQTGVSHEDDTRRSDIHVRTVFASHETSKKKSTAFNFYHKLKSSLDMVLVRQDEKVEKADENRFSDIELLVKGKKFSRDEFDRLVAVLNSRMTDVSNVEQGKENTNLTSRKDDEGLAMAHRLPKFSNEQRHEESTGAIWGTSTPLGPSKVRDEIGASPVEIARAYMGSRALEAGPSSKSMIHTAESTVLHGDEAAIKPYDPSPSKKSSTCWPGAVVQDAYITPQSQRNRYGLHNFPRTPYSRTLLTKSKSKLNHMQGDNSNISTTPLLQSQITMFPQDKSKVGASESGNGSVGPIRRTRHKVGAQSSSRRPTYSSLNRPTLGESSDVDVFTPVAKSTKPVETSCTHKPRGFEVGVPTVHMHTSLMAKKILDHIDRNIPTPKEKSAELKLATKWKNPESSSGFSTILSNEDNGLLKLNDVSPHKYDGFEGKKLTPWNEGKGKYHADMQPKESTHKSLNVRKEGTMASDANVYSSIPRFGNVSAIQHFGGSQIFSAKSSKEDAVKSTLPSGGHPFVVNQETKPLTIPATSKPVLPPISIKKPESRWTVASDNGSGFTFPVSASSSVFSELPTPSITPLFSAGDQQQLKERSTEPLYSFGLKKSNTALVFSFPSTSNTAVQNDAADLKFNFGLTEKPRLSFSFEKNAFSC</sequence>
<dbReference type="EMBL" id="KQ484877">
    <property type="protein sequence ID" value="KYP33472.1"/>
    <property type="molecule type" value="Genomic_DNA"/>
</dbReference>
<evidence type="ECO:0008006" key="4">
    <source>
        <dbReference type="Google" id="ProtNLM"/>
    </source>
</evidence>
<dbReference type="GO" id="GO:0071763">
    <property type="term" value="P:nuclear membrane organization"/>
    <property type="evidence" value="ECO:0007669"/>
    <property type="project" value="TreeGrafter"/>
</dbReference>
<dbReference type="Gramene" id="C.cajan_47490.t">
    <property type="protein sequence ID" value="C.cajan_47490.t"/>
    <property type="gene ID" value="C.cajan_47490"/>
</dbReference>
<protein>
    <recommendedName>
        <fullName evidence="4">Nuclear pore complex protein NUP1</fullName>
    </recommendedName>
</protein>
<evidence type="ECO:0000313" key="2">
    <source>
        <dbReference type="EMBL" id="KYP33472.1"/>
    </source>
</evidence>
<keyword evidence="3" id="KW-1185">Reference proteome</keyword>
<dbReference type="AlphaFoldDB" id="A0A151QT74"/>
<evidence type="ECO:0000256" key="1">
    <source>
        <dbReference type="SAM" id="MobiDB-lite"/>
    </source>
</evidence>
<reference evidence="2" key="1">
    <citation type="journal article" date="2012" name="Nat. Biotechnol.">
        <title>Draft genome sequence of pigeonpea (Cajanus cajan), an orphan legume crop of resource-poor farmers.</title>
        <authorList>
            <person name="Varshney R.K."/>
            <person name="Chen W."/>
            <person name="Li Y."/>
            <person name="Bharti A.K."/>
            <person name="Saxena R.K."/>
            <person name="Schlueter J.A."/>
            <person name="Donoghue M.T."/>
            <person name="Azam S."/>
            <person name="Fan G."/>
            <person name="Whaley A.M."/>
            <person name="Farmer A.D."/>
            <person name="Sheridan J."/>
            <person name="Iwata A."/>
            <person name="Tuteja R."/>
            <person name="Penmetsa R.V."/>
            <person name="Wu W."/>
            <person name="Upadhyaya H.D."/>
            <person name="Yang S.P."/>
            <person name="Shah T."/>
            <person name="Saxena K.B."/>
            <person name="Michael T."/>
            <person name="McCombie W.R."/>
            <person name="Yang B."/>
            <person name="Zhang G."/>
            <person name="Yang H."/>
            <person name="Wang J."/>
            <person name="Spillane C."/>
            <person name="Cook D.R."/>
            <person name="May G.D."/>
            <person name="Xu X."/>
            <person name="Jackson S.A."/>
        </authorList>
    </citation>
    <scope>NUCLEOTIDE SEQUENCE [LARGE SCALE GENOMIC DNA]</scope>
</reference>
<accession>A0A151QT74</accession>
<dbReference type="Proteomes" id="UP000075243">
    <property type="component" value="Unassembled WGS sequence"/>
</dbReference>
<proteinExistence type="predicted"/>
<dbReference type="OMA" id="KPSACWP"/>
<dbReference type="PANTHER" id="PTHR33416">
    <property type="entry name" value="NUCLEAR PORE COMPLEX PROTEIN NUP1"/>
    <property type="match status" value="1"/>
</dbReference>
<dbReference type="STRING" id="3821.A0A151QT74"/>
<gene>
    <name evidence="2" type="ORF">KK1_045668</name>
</gene>
<name>A0A151QT74_CAJCA</name>